<keyword evidence="5" id="KW-1133">Transmembrane helix</keyword>
<evidence type="ECO:0000256" key="1">
    <source>
        <dbReference type="ARBA" id="ARBA00004167"/>
    </source>
</evidence>
<evidence type="ECO:0000256" key="5">
    <source>
        <dbReference type="ARBA" id="ARBA00022989"/>
    </source>
</evidence>
<proteinExistence type="predicted"/>
<dbReference type="InterPro" id="IPR056508">
    <property type="entry name" value="HPAT-like"/>
</dbReference>
<dbReference type="InterPro" id="IPR044845">
    <property type="entry name" value="HPAT/SRGT1-like"/>
</dbReference>
<dbReference type="PANTHER" id="PTHR31485">
    <property type="entry name" value="PEPTIDYL SERINE ALPHA-GALACTOSYLTRANSFERASE"/>
    <property type="match status" value="1"/>
</dbReference>
<dbReference type="AlphaFoldDB" id="A0A836BW76"/>
<dbReference type="GO" id="GO:0016020">
    <property type="term" value="C:membrane"/>
    <property type="evidence" value="ECO:0007669"/>
    <property type="project" value="UniProtKB-SubCell"/>
</dbReference>
<evidence type="ECO:0000259" key="8">
    <source>
        <dbReference type="Pfam" id="PF23452"/>
    </source>
</evidence>
<name>A0A836BW76_9CHLO</name>
<evidence type="ECO:0000313" key="10">
    <source>
        <dbReference type="Proteomes" id="UP000612055"/>
    </source>
</evidence>
<reference evidence="9" key="1">
    <citation type="journal article" date="2020" name="bioRxiv">
        <title>Comparative genomics of Chlamydomonas.</title>
        <authorList>
            <person name="Craig R.J."/>
            <person name="Hasan A.R."/>
            <person name="Ness R.W."/>
            <person name="Keightley P.D."/>
        </authorList>
    </citation>
    <scope>NUCLEOTIDE SEQUENCE</scope>
    <source>
        <strain evidence="9">CCAP 11/70</strain>
    </source>
</reference>
<comment type="subcellular location">
    <subcellularLocation>
        <location evidence="1">Membrane</location>
        <topology evidence="1">Single-pass membrane protein</topology>
    </subcellularLocation>
</comment>
<evidence type="ECO:0000256" key="4">
    <source>
        <dbReference type="ARBA" id="ARBA00022692"/>
    </source>
</evidence>
<feature type="region of interest" description="Disordered" evidence="7">
    <location>
        <begin position="537"/>
        <end position="575"/>
    </location>
</feature>
<dbReference type="EMBL" id="JAEHOE010000069">
    <property type="protein sequence ID" value="KAG2489819.1"/>
    <property type="molecule type" value="Genomic_DNA"/>
</dbReference>
<evidence type="ECO:0000256" key="7">
    <source>
        <dbReference type="SAM" id="MobiDB-lite"/>
    </source>
</evidence>
<dbReference type="Proteomes" id="UP000612055">
    <property type="component" value="Unassembled WGS sequence"/>
</dbReference>
<protein>
    <recommendedName>
        <fullName evidence="8">Hydroxyproline O-arabinosyltransferase-like domain-containing protein</fullName>
    </recommendedName>
</protein>
<evidence type="ECO:0000313" key="9">
    <source>
        <dbReference type="EMBL" id="KAG2489819.1"/>
    </source>
</evidence>
<organism evidence="9 10">
    <name type="scientific">Edaphochlamys debaryana</name>
    <dbReference type="NCBI Taxonomy" id="47281"/>
    <lineage>
        <taxon>Eukaryota</taxon>
        <taxon>Viridiplantae</taxon>
        <taxon>Chlorophyta</taxon>
        <taxon>core chlorophytes</taxon>
        <taxon>Chlorophyceae</taxon>
        <taxon>CS clade</taxon>
        <taxon>Chlamydomonadales</taxon>
        <taxon>Chlamydomonadales incertae sedis</taxon>
        <taxon>Edaphochlamys</taxon>
    </lineage>
</organism>
<keyword evidence="3" id="KW-0808">Transferase</keyword>
<feature type="compositionally biased region" description="Gly residues" evidence="7">
    <location>
        <begin position="537"/>
        <end position="549"/>
    </location>
</feature>
<keyword evidence="6" id="KW-0472">Membrane</keyword>
<keyword evidence="10" id="KW-1185">Reference proteome</keyword>
<comment type="caution">
    <text evidence="9">The sequence shown here is derived from an EMBL/GenBank/DDBJ whole genome shotgun (WGS) entry which is preliminary data.</text>
</comment>
<evidence type="ECO:0000256" key="6">
    <source>
        <dbReference type="ARBA" id="ARBA00023136"/>
    </source>
</evidence>
<keyword evidence="4" id="KW-0812">Transmembrane</keyword>
<gene>
    <name evidence="9" type="ORF">HYH03_011768</name>
</gene>
<sequence length="602" mass="62417">MTIHTKAEKEVFTVTKLVYGSTVQNPRAYHVVTTAAGFGNEWQARIHYYWFRKQREECLRGDGCDMGGFTRVLHTGKADALMDEVPTVVVDPLPSAMAADYIVLNRPYALQQWVERTSLPEKYFVMCETDHLFLRPMPNFMNGESQGAALFTYIVPWDFPKIVRKFIGDVSDEEIHKVPQIGNSPTFISREEFKALVPVWYNTTMEIFTDTESRNAWNWVLEMYGYSLATYRTGQHKNMVVVPNMLAHPPFDKEEVDAEGRPYYILHLTYPVWFDKDGNQTDPSTGGNVTWHFEKREYEYVAPPRGLLLPPPNAHNNLVRLMISMINEATDNIPCWDDYHATGKIRKCHQHSHLELATETQALQSAASPVAAAAQSPVAAVAQSPEAAAQSPLAAAAQSPLAAAAQSPLAAVAQSPVAAVAQSPVAAAAQSPVAAAAQSPVAAAAQSPVAAAAQSPVAAASSPVAAVESPVASAAVSPAAITDASPVAALASPTAEASPVAVVAGGTQATVANAGAAQGAADSAASSAAQGAAAAGVQGGASAGGGEAQAGGAQAAGSAGAGASTGQASGLGAGEPQAVGATVVGTAGTTGTSTGGEAKATA</sequence>
<feature type="domain" description="Hydroxyproline O-arabinosyltransferase-like" evidence="8">
    <location>
        <begin position="29"/>
        <end position="337"/>
    </location>
</feature>
<dbReference type="GO" id="GO:0016757">
    <property type="term" value="F:glycosyltransferase activity"/>
    <property type="evidence" value="ECO:0007669"/>
    <property type="project" value="UniProtKB-KW"/>
</dbReference>
<dbReference type="Pfam" id="PF23452">
    <property type="entry name" value="HPAT"/>
    <property type="match status" value="1"/>
</dbReference>
<keyword evidence="2" id="KW-0328">Glycosyltransferase</keyword>
<evidence type="ECO:0000256" key="3">
    <source>
        <dbReference type="ARBA" id="ARBA00022679"/>
    </source>
</evidence>
<evidence type="ECO:0000256" key="2">
    <source>
        <dbReference type="ARBA" id="ARBA00022676"/>
    </source>
</evidence>
<dbReference type="PANTHER" id="PTHR31485:SF4">
    <property type="entry name" value="HYDROXYPROLINE O-ARABINOSYLTRANSFERASE RDN1"/>
    <property type="match status" value="1"/>
</dbReference>
<accession>A0A836BW76</accession>
<feature type="compositionally biased region" description="Low complexity" evidence="7">
    <location>
        <begin position="550"/>
        <end position="570"/>
    </location>
</feature>
<dbReference type="OrthoDB" id="10259977at2759"/>